<reference evidence="1 2" key="1">
    <citation type="submission" date="2016-01" db="EMBL/GenBank/DDBJ databases">
        <title>Highly variable Streptococcus oralis are common among viridans streptococci isolated from primates.</title>
        <authorList>
            <person name="Denapaite D."/>
            <person name="Rieger M."/>
            <person name="Koendgen S."/>
            <person name="Brueckner R."/>
            <person name="Ochigava I."/>
            <person name="Kappeler P."/>
            <person name="Maetz-Rensing K."/>
            <person name="Leendertz F."/>
            <person name="Hakenbeck R."/>
        </authorList>
    </citation>
    <scope>NUCLEOTIDE SEQUENCE [LARGE SCALE GENOMIC DNA]</scope>
    <source>
        <strain evidence="1 2">DD08</strain>
    </source>
</reference>
<dbReference type="Gene3D" id="3.10.450.30">
    <property type="entry name" value="Microbial ribonucleases"/>
    <property type="match status" value="1"/>
</dbReference>
<name>A0A139N3M8_STRCR</name>
<dbReference type="RefSeq" id="WP_223367651.1">
    <property type="nucleotide sequence ID" value="NZ_JAHZQO010000002.1"/>
</dbReference>
<dbReference type="Proteomes" id="UP000070377">
    <property type="component" value="Unassembled WGS sequence"/>
</dbReference>
<comment type="caution">
    <text evidence="1">The sequence shown here is derived from an EMBL/GenBank/DDBJ whole genome shotgun (WGS) entry which is preliminary data.</text>
</comment>
<dbReference type="PATRIC" id="fig|45634.12.peg.654"/>
<evidence type="ECO:0000313" key="1">
    <source>
        <dbReference type="EMBL" id="KXT70543.1"/>
    </source>
</evidence>
<sequence length="94" mass="10664">MKATKTVDKESDVTCVADKVDDVKDANKIPQYVEDTISQIKSNKGNLPDGFKGGKLYKNKPLNGEELLPNGITYKEYDVHPYQKGYQEERKELL</sequence>
<dbReference type="AlphaFoldDB" id="A0A139N3M8"/>
<protein>
    <submittedName>
        <fullName evidence="1">Uncharacterized protein</fullName>
    </submittedName>
</protein>
<dbReference type="EMBL" id="LQRD01000023">
    <property type="protein sequence ID" value="KXT70543.1"/>
    <property type="molecule type" value="Genomic_DNA"/>
</dbReference>
<gene>
    <name evidence="1" type="ORF">SCRDD08_00627</name>
</gene>
<evidence type="ECO:0000313" key="2">
    <source>
        <dbReference type="Proteomes" id="UP000070377"/>
    </source>
</evidence>
<accession>A0A139N3M8</accession>
<proteinExistence type="predicted"/>
<organism evidence="1 2">
    <name type="scientific">Streptococcus cristatus</name>
    <dbReference type="NCBI Taxonomy" id="45634"/>
    <lineage>
        <taxon>Bacteria</taxon>
        <taxon>Bacillati</taxon>
        <taxon>Bacillota</taxon>
        <taxon>Bacilli</taxon>
        <taxon>Lactobacillales</taxon>
        <taxon>Streptococcaceae</taxon>
        <taxon>Streptococcus</taxon>
    </lineage>
</organism>